<sequence length="161" mass="17042">MADSAAQKTYAAPSSPASILSRRTSIPSSAIMPPPNVAVSPPLSSPIDLRILSSKSSSQSYTSLKDILPSASASAAAFNSPTAASPANSGYEISIRNRLVKQAAWAYLQPMSASSYSTGSNFFHRFWLRFSAANPIANSLGFIRGSIIPAIVRVIRFCICL</sequence>
<dbReference type="Proteomes" id="UP000685013">
    <property type="component" value="Chromosome 7"/>
</dbReference>
<dbReference type="AlphaFoldDB" id="A0AAV6NAA0"/>
<dbReference type="EMBL" id="JAGKQH010000007">
    <property type="protein sequence ID" value="KAG6595160.1"/>
    <property type="molecule type" value="Genomic_DNA"/>
</dbReference>
<feature type="region of interest" description="Disordered" evidence="1">
    <location>
        <begin position="1"/>
        <end position="37"/>
    </location>
</feature>
<evidence type="ECO:0000313" key="2">
    <source>
        <dbReference type="EMBL" id="KAG6595160.1"/>
    </source>
</evidence>
<evidence type="ECO:0000256" key="1">
    <source>
        <dbReference type="SAM" id="MobiDB-lite"/>
    </source>
</evidence>
<dbReference type="PANTHER" id="PTHR34569">
    <property type="entry name" value="EXPRESSED PROTEIN"/>
    <property type="match status" value="1"/>
</dbReference>
<organism evidence="2 3">
    <name type="scientific">Cucurbita argyrosperma subsp. sororia</name>
    <dbReference type="NCBI Taxonomy" id="37648"/>
    <lineage>
        <taxon>Eukaryota</taxon>
        <taxon>Viridiplantae</taxon>
        <taxon>Streptophyta</taxon>
        <taxon>Embryophyta</taxon>
        <taxon>Tracheophyta</taxon>
        <taxon>Spermatophyta</taxon>
        <taxon>Magnoliopsida</taxon>
        <taxon>eudicotyledons</taxon>
        <taxon>Gunneridae</taxon>
        <taxon>Pentapetalae</taxon>
        <taxon>rosids</taxon>
        <taxon>fabids</taxon>
        <taxon>Cucurbitales</taxon>
        <taxon>Cucurbitaceae</taxon>
        <taxon>Cucurbiteae</taxon>
        <taxon>Cucurbita</taxon>
    </lineage>
</organism>
<proteinExistence type="predicted"/>
<protein>
    <recommendedName>
        <fullName evidence="4">COPII coat assembly protein SEC16-like</fullName>
    </recommendedName>
</protein>
<feature type="non-terminal residue" evidence="2">
    <location>
        <position position="1"/>
    </location>
</feature>
<comment type="caution">
    <text evidence="2">The sequence shown here is derived from an EMBL/GenBank/DDBJ whole genome shotgun (WGS) entry which is preliminary data.</text>
</comment>
<feature type="compositionally biased region" description="Polar residues" evidence="1">
    <location>
        <begin position="15"/>
        <end position="28"/>
    </location>
</feature>
<name>A0AAV6NAA0_9ROSI</name>
<accession>A0AAV6NAA0</accession>
<evidence type="ECO:0008006" key="4">
    <source>
        <dbReference type="Google" id="ProtNLM"/>
    </source>
</evidence>
<reference evidence="2 3" key="1">
    <citation type="journal article" date="2021" name="Hortic Res">
        <title>The domestication of Cucurbita argyrosperma as revealed by the genome of its wild relative.</title>
        <authorList>
            <person name="Barrera-Redondo J."/>
            <person name="Sanchez-de la Vega G."/>
            <person name="Aguirre-Liguori J.A."/>
            <person name="Castellanos-Morales G."/>
            <person name="Gutierrez-Guerrero Y.T."/>
            <person name="Aguirre-Dugua X."/>
            <person name="Aguirre-Planter E."/>
            <person name="Tenaillon M.I."/>
            <person name="Lira-Saade R."/>
            <person name="Eguiarte L.E."/>
        </authorList>
    </citation>
    <scope>NUCLEOTIDE SEQUENCE [LARGE SCALE GENOMIC DNA]</scope>
    <source>
        <strain evidence="2">JBR-2021</strain>
    </source>
</reference>
<gene>
    <name evidence="2" type="ORF">SDJN03_11713</name>
</gene>
<keyword evidence="3" id="KW-1185">Reference proteome</keyword>
<evidence type="ECO:0000313" key="3">
    <source>
        <dbReference type="Proteomes" id="UP000685013"/>
    </source>
</evidence>
<dbReference type="PANTHER" id="PTHR34569:SF2">
    <property type="entry name" value="EXPRESSED PROTEIN"/>
    <property type="match status" value="1"/>
</dbReference>